<name>A0A2H5Y881_9CHLR</name>
<protein>
    <submittedName>
        <fullName evidence="2">Uncharacterized protein</fullName>
    </submittedName>
</protein>
<evidence type="ECO:0000313" key="2">
    <source>
        <dbReference type="EMBL" id="GBD09642.1"/>
    </source>
</evidence>
<feature type="transmembrane region" description="Helical" evidence="1">
    <location>
        <begin position="168"/>
        <end position="191"/>
    </location>
</feature>
<feature type="transmembrane region" description="Helical" evidence="1">
    <location>
        <begin position="32"/>
        <end position="50"/>
    </location>
</feature>
<feature type="transmembrane region" description="Helical" evidence="1">
    <location>
        <begin position="96"/>
        <end position="118"/>
    </location>
</feature>
<organism evidence="2 3">
    <name type="scientific">Candidatus Thermoflexus japonica</name>
    <dbReference type="NCBI Taxonomy" id="2035417"/>
    <lineage>
        <taxon>Bacteria</taxon>
        <taxon>Bacillati</taxon>
        <taxon>Chloroflexota</taxon>
        <taxon>Thermoflexia</taxon>
        <taxon>Thermoflexales</taxon>
        <taxon>Thermoflexaceae</taxon>
        <taxon>Thermoflexus</taxon>
    </lineage>
</organism>
<evidence type="ECO:0000256" key="1">
    <source>
        <dbReference type="SAM" id="Phobius"/>
    </source>
</evidence>
<reference evidence="3" key="1">
    <citation type="submission" date="2017-09" db="EMBL/GenBank/DDBJ databases">
        <title>Metaegenomics of thermophilic ammonia-oxidizing enrichment culture.</title>
        <authorList>
            <person name="Kato S."/>
            <person name="Suzuki K."/>
        </authorList>
    </citation>
    <scope>NUCLEOTIDE SEQUENCE [LARGE SCALE GENOMIC DNA]</scope>
</reference>
<sequence length="206" mass="21683">MAMESMGTIVALLLTLMILSYLIDDTAVYRLAASGLVGLSVGYFMAVMLWNVLIPQWRELMTTTDPLRRGLLFLEVGLGVLILAGGVPRLGRVGDLGLAVALGIGLGTAGAGALWGTLGPQLMAGAGQGITLGLVATLLALLTAQFYRPPARGRILSATWMGVQALGRAVWAFALGTLFGSALITGISLLIGRAEFLIQTLSQWWR</sequence>
<dbReference type="AlphaFoldDB" id="A0A2H5Y881"/>
<comment type="caution">
    <text evidence="2">The sequence shown here is derived from an EMBL/GenBank/DDBJ whole genome shotgun (WGS) entry which is preliminary data.</text>
</comment>
<keyword evidence="1" id="KW-1133">Transmembrane helix</keyword>
<keyword evidence="1" id="KW-0812">Transmembrane</keyword>
<proteinExistence type="predicted"/>
<keyword evidence="1" id="KW-0472">Membrane</keyword>
<evidence type="ECO:0000313" key="3">
    <source>
        <dbReference type="Proteomes" id="UP000236642"/>
    </source>
</evidence>
<dbReference type="Proteomes" id="UP000236642">
    <property type="component" value="Unassembled WGS sequence"/>
</dbReference>
<accession>A0A2H5Y881</accession>
<gene>
    <name evidence="2" type="ORF">HRbin22_01900</name>
</gene>
<feature type="transmembrane region" description="Helical" evidence="1">
    <location>
        <begin position="71"/>
        <end position="90"/>
    </location>
</feature>
<dbReference type="EMBL" id="BEHY01000055">
    <property type="protein sequence ID" value="GBD09642.1"/>
    <property type="molecule type" value="Genomic_DNA"/>
</dbReference>
<feature type="transmembrane region" description="Helical" evidence="1">
    <location>
        <begin position="130"/>
        <end position="148"/>
    </location>
</feature>